<dbReference type="GO" id="GO:0000226">
    <property type="term" value="P:microtubule cytoskeleton organization"/>
    <property type="evidence" value="ECO:0007669"/>
    <property type="project" value="TreeGrafter"/>
</dbReference>
<evidence type="ECO:0000256" key="4">
    <source>
        <dbReference type="ARBA" id="ARBA00022840"/>
    </source>
</evidence>
<evidence type="ECO:0000256" key="1">
    <source>
        <dbReference type="ARBA" id="ARBA00006820"/>
    </source>
</evidence>
<feature type="non-terminal residue" evidence="6">
    <location>
        <position position="1"/>
    </location>
</feature>
<evidence type="ECO:0000256" key="5">
    <source>
        <dbReference type="ARBA" id="ARBA00030445"/>
    </source>
</evidence>
<dbReference type="PROSITE" id="PS51221">
    <property type="entry name" value="TTL"/>
    <property type="match status" value="1"/>
</dbReference>
<gene>
    <name evidence="6" type="ORF">PAL_GLEAN10024206</name>
</gene>
<comment type="similarity">
    <text evidence="1">Belongs to the tubulin--tyrosine ligase family.</text>
</comment>
<keyword evidence="3" id="KW-0547">Nucleotide-binding</keyword>
<protein>
    <recommendedName>
        <fullName evidence="5">Tubulin--tyrosine ligase-like protein 9</fullName>
    </recommendedName>
</protein>
<proteinExistence type="inferred from homology"/>
<dbReference type="SUPFAM" id="SSF56059">
    <property type="entry name" value="Glutathione synthetase ATP-binding domain-like"/>
    <property type="match status" value="1"/>
</dbReference>
<dbReference type="AlphaFoldDB" id="L5K0Q4"/>
<dbReference type="GO" id="GO:0015631">
    <property type="term" value="F:tubulin binding"/>
    <property type="evidence" value="ECO:0007669"/>
    <property type="project" value="TreeGrafter"/>
</dbReference>
<dbReference type="GO" id="GO:0070740">
    <property type="term" value="F:tubulin-glutamic acid ligase activity"/>
    <property type="evidence" value="ECO:0007669"/>
    <property type="project" value="TreeGrafter"/>
</dbReference>
<dbReference type="GO" id="GO:0005524">
    <property type="term" value="F:ATP binding"/>
    <property type="evidence" value="ECO:0007669"/>
    <property type="project" value="UniProtKB-KW"/>
</dbReference>
<evidence type="ECO:0000256" key="3">
    <source>
        <dbReference type="ARBA" id="ARBA00022741"/>
    </source>
</evidence>
<dbReference type="InterPro" id="IPR004344">
    <property type="entry name" value="TTL/TTLL_fam"/>
</dbReference>
<dbReference type="Gene3D" id="3.30.470.20">
    <property type="entry name" value="ATP-grasp fold, B domain"/>
    <property type="match status" value="1"/>
</dbReference>
<dbReference type="STRING" id="9402.L5K0Q4"/>
<evidence type="ECO:0000313" key="6">
    <source>
        <dbReference type="EMBL" id="ELK04078.1"/>
    </source>
</evidence>
<dbReference type="FunCoup" id="L5K0Q4">
    <property type="interactions" value="173"/>
</dbReference>
<reference evidence="7" key="1">
    <citation type="journal article" date="2013" name="Science">
        <title>Comparative analysis of bat genomes provides insight into the evolution of flight and immunity.</title>
        <authorList>
            <person name="Zhang G."/>
            <person name="Cowled C."/>
            <person name="Shi Z."/>
            <person name="Huang Z."/>
            <person name="Bishop-Lilly K.A."/>
            <person name="Fang X."/>
            <person name="Wynne J.W."/>
            <person name="Xiong Z."/>
            <person name="Baker M.L."/>
            <person name="Zhao W."/>
            <person name="Tachedjian M."/>
            <person name="Zhu Y."/>
            <person name="Zhou P."/>
            <person name="Jiang X."/>
            <person name="Ng J."/>
            <person name="Yang L."/>
            <person name="Wu L."/>
            <person name="Xiao J."/>
            <person name="Feng Y."/>
            <person name="Chen Y."/>
            <person name="Sun X."/>
            <person name="Zhang Y."/>
            <person name="Marsh G.A."/>
            <person name="Crameri G."/>
            <person name="Broder C.C."/>
            <person name="Frey K.G."/>
            <person name="Wang L.F."/>
            <person name="Wang J."/>
        </authorList>
    </citation>
    <scope>NUCLEOTIDE SEQUENCE [LARGE SCALE GENOMIC DNA]</scope>
</reference>
<evidence type="ECO:0000256" key="2">
    <source>
        <dbReference type="ARBA" id="ARBA00022598"/>
    </source>
</evidence>
<dbReference type="Proteomes" id="UP000010552">
    <property type="component" value="Unassembled WGS sequence"/>
</dbReference>
<keyword evidence="2" id="KW-0436">Ligase</keyword>
<keyword evidence="7" id="KW-1185">Reference proteome</keyword>
<sequence length="488" mass="56985">QNYKGHGLSKGKEREQRASIRFKTTLMNTLMDVLRHRPGWVEVKDEGEWDFYWCDVSWLRENFDHTYMDEHVRISHFRNHYELTRKNYMVKNLKRFRKQLEREAGKLEAAKCDFFPKTFEMPCEYHLFVEEFRKNPGITWIMKPVARSQGKGIFLFRKLKDIMDWRKDARSSDDQKEEIPVENYVAQRYIENPYLIGGRKFDLRVYVLVMSVSNKTGPLLQRWYIPLRAWLYRDGFARFSNTRFTLSSIDDQCILESHLPIPCVLCPTRPLAGPERAPPSYNVLLRACRMPSFGLGTGDVHLTNVAVQKTSPDYHPKKGCKWMLQRFRQYLASKHGPEAVETLFSDMDNIFIRSLQSVQKVIISDKHCFELYGYDILIDQDLKPWLLEVNASPSLTASSQEDYELKTCLLEDTLHIVDMEARLTGREKRVGGFDLMWNDGPVSREEGTPDLSGMGSFVTNTHLGCINDRKIQLRQLFHSLQGQKKASG</sequence>
<dbReference type="InParanoid" id="L5K0Q4"/>
<dbReference type="PANTHER" id="PTHR12241">
    <property type="entry name" value="TUBULIN POLYGLUTAMYLASE"/>
    <property type="match status" value="1"/>
</dbReference>
<dbReference type="PANTHER" id="PTHR12241:SF39">
    <property type="entry name" value="TUBULIN POLYGLUTAMYLASE TTLL9-RELATED"/>
    <property type="match status" value="1"/>
</dbReference>
<name>L5K0Q4_PTEAL</name>
<dbReference type="Pfam" id="PF03133">
    <property type="entry name" value="TTL"/>
    <property type="match status" value="2"/>
</dbReference>
<keyword evidence="4" id="KW-0067">ATP-binding</keyword>
<dbReference type="EMBL" id="KB031072">
    <property type="protein sequence ID" value="ELK04078.1"/>
    <property type="molecule type" value="Genomic_DNA"/>
</dbReference>
<dbReference type="GO" id="GO:0036064">
    <property type="term" value="C:ciliary basal body"/>
    <property type="evidence" value="ECO:0007669"/>
    <property type="project" value="TreeGrafter"/>
</dbReference>
<accession>L5K0Q4</accession>
<organism evidence="6 7">
    <name type="scientific">Pteropus alecto</name>
    <name type="common">Black flying fox</name>
    <dbReference type="NCBI Taxonomy" id="9402"/>
    <lineage>
        <taxon>Eukaryota</taxon>
        <taxon>Metazoa</taxon>
        <taxon>Chordata</taxon>
        <taxon>Craniata</taxon>
        <taxon>Vertebrata</taxon>
        <taxon>Euteleostomi</taxon>
        <taxon>Mammalia</taxon>
        <taxon>Eutheria</taxon>
        <taxon>Laurasiatheria</taxon>
        <taxon>Chiroptera</taxon>
        <taxon>Yinpterochiroptera</taxon>
        <taxon>Pteropodoidea</taxon>
        <taxon>Pteropodidae</taxon>
        <taxon>Pteropodinae</taxon>
        <taxon>Pteropus</taxon>
    </lineage>
</organism>
<evidence type="ECO:0000313" key="7">
    <source>
        <dbReference type="Proteomes" id="UP000010552"/>
    </source>
</evidence>